<protein>
    <submittedName>
        <fullName evidence="1">Uncharacterized protein</fullName>
    </submittedName>
</protein>
<evidence type="ECO:0000313" key="1">
    <source>
        <dbReference type="EMBL" id="ETS75121.1"/>
    </source>
</evidence>
<dbReference type="Proteomes" id="UP000030651">
    <property type="component" value="Unassembled WGS sequence"/>
</dbReference>
<sequence>MTRESRFLELTSLESNCEQVQLTLKDVIKKKLDHEQAALELGLVLKLAETRILAAQRLSCLFLHLGVSGIFGEFTNLFIRGGWNLPMPDWVAVYRLVRQHQDDPVWRHRHYPADAQIMDKWDVNHHYAKVILSVFVTGKATSSTMSAEKKDLSPEVTNRLVSWLRICDANEIFWIVFHALTYLKLEAERKNKPLPRRVRIIRRLTMSRK</sequence>
<dbReference type="GeneID" id="19278618"/>
<accession>W3WQL3</accession>
<dbReference type="EMBL" id="KI912119">
    <property type="protein sequence ID" value="ETS75121.1"/>
    <property type="molecule type" value="Genomic_DNA"/>
</dbReference>
<gene>
    <name evidence="1" type="ORF">PFICI_13605</name>
</gene>
<proteinExistence type="predicted"/>
<dbReference type="KEGG" id="pfy:PFICI_13605"/>
<reference evidence="2" key="1">
    <citation type="journal article" date="2015" name="BMC Genomics">
        <title>Genomic and transcriptomic analysis of the endophytic fungus Pestalotiopsis fici reveals its lifestyle and high potential for synthesis of natural products.</title>
        <authorList>
            <person name="Wang X."/>
            <person name="Zhang X."/>
            <person name="Liu L."/>
            <person name="Xiang M."/>
            <person name="Wang W."/>
            <person name="Sun X."/>
            <person name="Che Y."/>
            <person name="Guo L."/>
            <person name="Liu G."/>
            <person name="Guo L."/>
            <person name="Wang C."/>
            <person name="Yin W.B."/>
            <person name="Stadler M."/>
            <person name="Zhang X."/>
            <person name="Liu X."/>
        </authorList>
    </citation>
    <scope>NUCLEOTIDE SEQUENCE [LARGE SCALE GENOMIC DNA]</scope>
    <source>
        <strain evidence="2">W106-1 / CGMCC3.15140</strain>
    </source>
</reference>
<dbReference type="OrthoDB" id="4765484at2759"/>
<dbReference type="AlphaFoldDB" id="W3WQL3"/>
<keyword evidence="2" id="KW-1185">Reference proteome</keyword>
<evidence type="ECO:0000313" key="2">
    <source>
        <dbReference type="Proteomes" id="UP000030651"/>
    </source>
</evidence>
<dbReference type="InParanoid" id="W3WQL3"/>
<name>W3WQL3_PESFW</name>
<dbReference type="RefSeq" id="XP_007840377.1">
    <property type="nucleotide sequence ID" value="XM_007842186.1"/>
</dbReference>
<dbReference type="HOGENOM" id="CLU_1315788_0_0_1"/>
<organism evidence="1 2">
    <name type="scientific">Pestalotiopsis fici (strain W106-1 / CGMCC3.15140)</name>
    <dbReference type="NCBI Taxonomy" id="1229662"/>
    <lineage>
        <taxon>Eukaryota</taxon>
        <taxon>Fungi</taxon>
        <taxon>Dikarya</taxon>
        <taxon>Ascomycota</taxon>
        <taxon>Pezizomycotina</taxon>
        <taxon>Sordariomycetes</taxon>
        <taxon>Xylariomycetidae</taxon>
        <taxon>Amphisphaeriales</taxon>
        <taxon>Sporocadaceae</taxon>
        <taxon>Pestalotiopsis</taxon>
    </lineage>
</organism>